<dbReference type="InterPro" id="IPR004089">
    <property type="entry name" value="MCPsignal_dom"/>
</dbReference>
<keyword evidence="8" id="KW-1185">Reference proteome</keyword>
<dbReference type="EMBL" id="FOTS01000043">
    <property type="protein sequence ID" value="SFM12633.1"/>
    <property type="molecule type" value="Genomic_DNA"/>
</dbReference>
<dbReference type="Gene3D" id="1.10.287.950">
    <property type="entry name" value="Methyl-accepting chemotaxis protein"/>
    <property type="match status" value="1"/>
</dbReference>
<keyword evidence="4" id="KW-1133">Transmembrane helix</keyword>
<evidence type="ECO:0000259" key="5">
    <source>
        <dbReference type="PROSITE" id="PS50111"/>
    </source>
</evidence>
<feature type="transmembrane region" description="Helical" evidence="4">
    <location>
        <begin position="186"/>
        <end position="205"/>
    </location>
</feature>
<sequence length="566" mass="62031">METRRWSIKFQLLGIFLISVVLLIALSLFSSYKFSDMGNRVEKVQSYSIPEAFQIREAFAQLQRARIDRLKYTQYNDTQYENAYRIEIAEVINLLTAYRKAAANTAAQTAADQTLANVIHFRDYSDKIIIAQKAGDRPEMAKQIKFMVKTSEDLDKDFENLFTVQDGIIKEQTTYIDASVKFQNSFAVVANIVVLLLVIGLLFWYSNHMSRRLNHLKEALSNIAHFDLSTADITSTINDEIGDMNKEIVLMKNNLKKMVTTLQLSTDTLSSSSQELNATVEEYTASVSIVASTVDEIAAGANENSHSIDDISGTLARMNAGSEEMNTQALEVSTNTNNAVNEAQKGMELLSNVVSQNKNVSIAMVEITTATDKISNSSDKIKGIVEVINSIAAQTNLLALNAAIEAARAGEAGRGFAVVADEVRKLAEQSATATTDIALIINSMSQEISTAVGVVEKANWEVGKGKESIDLTQKEFDLIHEKLSVVKSGIEQITQVIAETASSTQNVASHIQRISSVAHQTSTDTSVVAQTINQQENNINEIRTNAESLASLATDLNEVASTFKIA</sequence>
<dbReference type="Proteomes" id="UP000199520">
    <property type="component" value="Unassembled WGS sequence"/>
</dbReference>
<proteinExistence type="inferred from homology"/>
<dbReference type="RefSeq" id="WP_090941332.1">
    <property type="nucleotide sequence ID" value="NZ_FOTS01000043.1"/>
</dbReference>
<keyword evidence="1 3" id="KW-0807">Transducer</keyword>
<dbReference type="Gene3D" id="6.10.340.10">
    <property type="match status" value="1"/>
</dbReference>
<gene>
    <name evidence="7" type="ORF">SAMN04490355_104334</name>
</gene>
<dbReference type="OrthoDB" id="1673594at2"/>
<feature type="transmembrane region" description="Helical" evidence="4">
    <location>
        <begin position="12"/>
        <end position="32"/>
    </location>
</feature>
<dbReference type="PANTHER" id="PTHR32089:SF112">
    <property type="entry name" value="LYSOZYME-LIKE PROTEIN-RELATED"/>
    <property type="match status" value="1"/>
</dbReference>
<dbReference type="GO" id="GO:0007165">
    <property type="term" value="P:signal transduction"/>
    <property type="evidence" value="ECO:0007669"/>
    <property type="project" value="UniProtKB-KW"/>
</dbReference>
<dbReference type="PROSITE" id="PS50885">
    <property type="entry name" value="HAMP"/>
    <property type="match status" value="1"/>
</dbReference>
<evidence type="ECO:0000256" key="3">
    <source>
        <dbReference type="PROSITE-ProRule" id="PRU00284"/>
    </source>
</evidence>
<evidence type="ECO:0000256" key="4">
    <source>
        <dbReference type="SAM" id="Phobius"/>
    </source>
</evidence>
<evidence type="ECO:0000256" key="1">
    <source>
        <dbReference type="ARBA" id="ARBA00023224"/>
    </source>
</evidence>
<dbReference type="GO" id="GO:0016020">
    <property type="term" value="C:membrane"/>
    <property type="evidence" value="ECO:0007669"/>
    <property type="project" value="InterPro"/>
</dbReference>
<feature type="domain" description="Methyl-accepting transducer" evidence="5">
    <location>
        <begin position="279"/>
        <end position="515"/>
    </location>
</feature>
<reference evidence="8" key="1">
    <citation type="submission" date="2016-10" db="EMBL/GenBank/DDBJ databases">
        <authorList>
            <person name="Varghese N."/>
            <person name="Submissions S."/>
        </authorList>
    </citation>
    <scope>NUCLEOTIDE SEQUENCE [LARGE SCALE GENOMIC DNA]</scope>
    <source>
        <strain evidence="8">DSM 13327</strain>
    </source>
</reference>
<evidence type="ECO:0000313" key="8">
    <source>
        <dbReference type="Proteomes" id="UP000199520"/>
    </source>
</evidence>
<organism evidence="7 8">
    <name type="scientific">Pelosinus propionicus DSM 13327</name>
    <dbReference type="NCBI Taxonomy" id="1123291"/>
    <lineage>
        <taxon>Bacteria</taxon>
        <taxon>Bacillati</taxon>
        <taxon>Bacillota</taxon>
        <taxon>Negativicutes</taxon>
        <taxon>Selenomonadales</taxon>
        <taxon>Sporomusaceae</taxon>
        <taxon>Pelosinus</taxon>
    </lineage>
</organism>
<keyword evidence="4" id="KW-0472">Membrane</keyword>
<comment type="similarity">
    <text evidence="2">Belongs to the methyl-accepting chemotaxis (MCP) protein family.</text>
</comment>
<dbReference type="InterPro" id="IPR003660">
    <property type="entry name" value="HAMP_dom"/>
</dbReference>
<name>A0A1I4NBN0_9FIRM</name>
<protein>
    <submittedName>
        <fullName evidence="7">Methyl-accepting chemotaxis protein</fullName>
    </submittedName>
</protein>
<dbReference type="PANTHER" id="PTHR32089">
    <property type="entry name" value="METHYL-ACCEPTING CHEMOTAXIS PROTEIN MCPB"/>
    <property type="match status" value="1"/>
</dbReference>
<evidence type="ECO:0000313" key="7">
    <source>
        <dbReference type="EMBL" id="SFM12633.1"/>
    </source>
</evidence>
<evidence type="ECO:0000259" key="6">
    <source>
        <dbReference type="PROSITE" id="PS50885"/>
    </source>
</evidence>
<dbReference type="STRING" id="1123291.SAMN04490355_104334"/>
<keyword evidence="4" id="KW-0812">Transmembrane</keyword>
<dbReference type="AlphaFoldDB" id="A0A1I4NBN0"/>
<dbReference type="SMART" id="SM00283">
    <property type="entry name" value="MA"/>
    <property type="match status" value="1"/>
</dbReference>
<evidence type="ECO:0000256" key="2">
    <source>
        <dbReference type="ARBA" id="ARBA00029447"/>
    </source>
</evidence>
<accession>A0A1I4NBN0</accession>
<feature type="domain" description="HAMP" evidence="6">
    <location>
        <begin position="207"/>
        <end position="260"/>
    </location>
</feature>
<dbReference type="Pfam" id="PF00015">
    <property type="entry name" value="MCPsignal"/>
    <property type="match status" value="1"/>
</dbReference>
<dbReference type="PROSITE" id="PS50111">
    <property type="entry name" value="CHEMOTAXIS_TRANSDUC_2"/>
    <property type="match status" value="1"/>
</dbReference>
<dbReference type="SUPFAM" id="SSF58104">
    <property type="entry name" value="Methyl-accepting chemotaxis protein (MCP) signaling domain"/>
    <property type="match status" value="1"/>
</dbReference>